<dbReference type="OrthoDB" id="5867527at2759"/>
<dbReference type="FunFam" id="3.40.640.10:FF:000025">
    <property type="entry name" value="Histidine decarboxylase"/>
    <property type="match status" value="1"/>
</dbReference>
<organism evidence="27">
    <name type="scientific">Penaeus vannamei</name>
    <name type="common">Whiteleg shrimp</name>
    <name type="synonym">Litopenaeus vannamei</name>
    <dbReference type="NCBI Taxonomy" id="6689"/>
    <lineage>
        <taxon>Eukaryota</taxon>
        <taxon>Metazoa</taxon>
        <taxon>Ecdysozoa</taxon>
        <taxon>Arthropoda</taxon>
        <taxon>Crustacea</taxon>
        <taxon>Multicrustacea</taxon>
        <taxon>Malacostraca</taxon>
        <taxon>Eumalacostraca</taxon>
        <taxon>Eucarida</taxon>
        <taxon>Decapoda</taxon>
        <taxon>Dendrobranchiata</taxon>
        <taxon>Penaeoidea</taxon>
        <taxon>Penaeidae</taxon>
        <taxon>Penaeus</taxon>
    </lineage>
</organism>
<dbReference type="GO" id="GO:0005524">
    <property type="term" value="F:ATP binding"/>
    <property type="evidence" value="ECO:0007669"/>
    <property type="project" value="UniProtKB-KW"/>
</dbReference>
<dbReference type="InterPro" id="IPR002129">
    <property type="entry name" value="PyrdxlP-dep_de-COase"/>
</dbReference>
<dbReference type="InterPro" id="IPR010977">
    <property type="entry name" value="Aromatic_deC"/>
</dbReference>
<dbReference type="GO" id="GO:0019752">
    <property type="term" value="P:carboxylic acid metabolic process"/>
    <property type="evidence" value="ECO:0007669"/>
    <property type="project" value="InterPro"/>
</dbReference>
<dbReference type="InterPro" id="IPR021115">
    <property type="entry name" value="Pyridoxal-P_BS"/>
</dbReference>
<dbReference type="GO" id="GO:0048468">
    <property type="term" value="P:cell development"/>
    <property type="evidence" value="ECO:0007669"/>
    <property type="project" value="UniProtKB-ARBA"/>
</dbReference>
<dbReference type="InterPro" id="IPR015421">
    <property type="entry name" value="PyrdxlP-dep_Trfase_major"/>
</dbReference>
<dbReference type="EMBL" id="MZ156773">
    <property type="protein sequence ID" value="QXT50815.1"/>
    <property type="molecule type" value="mRNA"/>
</dbReference>
<evidence type="ECO:0000256" key="10">
    <source>
        <dbReference type="ARBA" id="ARBA00022692"/>
    </source>
</evidence>
<evidence type="ECO:0000256" key="21">
    <source>
        <dbReference type="ARBA" id="ARBA00023212"/>
    </source>
</evidence>
<dbReference type="GO" id="GO:0030170">
    <property type="term" value="F:pyridoxal phosphate binding"/>
    <property type="evidence" value="ECO:0007669"/>
    <property type="project" value="InterPro"/>
</dbReference>
<dbReference type="AlphaFoldDB" id="A0A8F6U9R9"/>
<dbReference type="InterPro" id="IPR004000">
    <property type="entry name" value="Actin"/>
</dbReference>
<keyword evidence="9" id="KW-0963">Cytoplasm</keyword>
<dbReference type="GO" id="GO:0005737">
    <property type="term" value="C:cytoplasm"/>
    <property type="evidence" value="ECO:0007669"/>
    <property type="project" value="TreeGrafter"/>
</dbReference>
<dbReference type="Gene3D" id="3.40.640.10">
    <property type="entry name" value="Type I PLP-dependent aspartate aminotransferase-like (Major domain)"/>
    <property type="match status" value="1"/>
</dbReference>
<dbReference type="Gene3D" id="3.90.640.10">
    <property type="entry name" value="Actin, Chain A, domain 4"/>
    <property type="match status" value="1"/>
</dbReference>
<keyword evidence="11" id="KW-0547">Nucleotide-binding</keyword>
<comment type="similarity">
    <text evidence="5">Belongs to the actin family.</text>
</comment>
<dbReference type="GO" id="GO:0034220">
    <property type="term" value="P:monoatomic ion transmembrane transport"/>
    <property type="evidence" value="ECO:0007669"/>
    <property type="project" value="UniProtKB-KW"/>
</dbReference>
<protein>
    <submittedName>
        <fullName evidence="27">Tyrosine decarboxylase</fullName>
    </submittedName>
</protein>
<comment type="similarity">
    <text evidence="6">Belongs to the group II decarboxylase family.</text>
</comment>
<dbReference type="SUPFAM" id="SSF53383">
    <property type="entry name" value="PLP-dependent transferases"/>
    <property type="match status" value="1"/>
</dbReference>
<comment type="cofactor">
    <cofactor evidence="1 25">
        <name>pyridoxal 5'-phosphate</name>
        <dbReference type="ChEBI" id="CHEBI:597326"/>
    </cofactor>
</comment>
<keyword evidence="17" id="KW-0965">Cell junction</keyword>
<keyword evidence="15" id="KW-0303">Gap junction</keyword>
<evidence type="ECO:0000256" key="20">
    <source>
        <dbReference type="ARBA" id="ARBA00023136"/>
    </source>
</evidence>
<dbReference type="FunFam" id="3.30.420.40:FF:000058">
    <property type="entry name" value="Putative actin-related protein 5"/>
    <property type="match status" value="1"/>
</dbReference>
<dbReference type="InterPro" id="IPR015422">
    <property type="entry name" value="PyrdxlP-dep_Trfase_small"/>
</dbReference>
<dbReference type="PROSITE" id="PS00392">
    <property type="entry name" value="DDC_GAD_HDC_YDC"/>
    <property type="match status" value="1"/>
</dbReference>
<dbReference type="SMART" id="SM00268">
    <property type="entry name" value="ACTIN"/>
    <property type="match status" value="1"/>
</dbReference>
<feature type="transmembrane region" description="Helical" evidence="26">
    <location>
        <begin position="174"/>
        <end position="191"/>
    </location>
</feature>
<dbReference type="Gene3D" id="3.90.1150.10">
    <property type="entry name" value="Aspartate Aminotransferase, domain 1"/>
    <property type="match status" value="1"/>
</dbReference>
<evidence type="ECO:0000256" key="13">
    <source>
        <dbReference type="ARBA" id="ARBA00022801"/>
    </source>
</evidence>
<name>A0A8F6U9R9_PENVA</name>
<dbReference type="InterPro" id="IPR015424">
    <property type="entry name" value="PyrdxlP-dep_Trfase"/>
</dbReference>
<dbReference type="CDD" id="cd06450">
    <property type="entry name" value="DOPA_deC_like"/>
    <property type="match status" value="1"/>
</dbReference>
<evidence type="ECO:0000313" key="27">
    <source>
        <dbReference type="EMBL" id="QXT50815.1"/>
    </source>
</evidence>
<evidence type="ECO:0000256" key="19">
    <source>
        <dbReference type="ARBA" id="ARBA00023065"/>
    </source>
</evidence>
<dbReference type="PANTHER" id="PTHR11999:SF70">
    <property type="entry name" value="MIP05841P"/>
    <property type="match status" value="1"/>
</dbReference>
<dbReference type="GO" id="GO:0005886">
    <property type="term" value="C:plasma membrane"/>
    <property type="evidence" value="ECO:0007669"/>
    <property type="project" value="UniProtKB-SubCell"/>
</dbReference>
<evidence type="ECO:0000256" key="25">
    <source>
        <dbReference type="PIRSR" id="PIRSR602129-50"/>
    </source>
</evidence>
<dbReference type="GO" id="GO:0005921">
    <property type="term" value="C:gap junction"/>
    <property type="evidence" value="ECO:0007669"/>
    <property type="project" value="UniProtKB-SubCell"/>
</dbReference>
<dbReference type="Gene3D" id="3.30.420.40">
    <property type="match status" value="2"/>
</dbReference>
<feature type="transmembrane region" description="Helical" evidence="26">
    <location>
        <begin position="106"/>
        <end position="123"/>
    </location>
</feature>
<dbReference type="Pfam" id="PF00282">
    <property type="entry name" value="Pyridoxal_deC"/>
    <property type="match status" value="1"/>
</dbReference>
<evidence type="ECO:0000256" key="9">
    <source>
        <dbReference type="ARBA" id="ARBA00022490"/>
    </source>
</evidence>
<dbReference type="PANTHER" id="PTHR11999">
    <property type="entry name" value="GROUP II PYRIDOXAL-5-PHOSPHATE DECARBOXYLASE"/>
    <property type="match status" value="1"/>
</dbReference>
<dbReference type="GO" id="GO:0005856">
    <property type="term" value="C:cytoskeleton"/>
    <property type="evidence" value="ECO:0007669"/>
    <property type="project" value="UniProtKB-SubCell"/>
</dbReference>
<dbReference type="InterPro" id="IPR043129">
    <property type="entry name" value="ATPase_NBD"/>
</dbReference>
<keyword evidence="18 26" id="KW-1133">Transmembrane helix</keyword>
<dbReference type="InterPro" id="IPR004001">
    <property type="entry name" value="Actin_CS"/>
</dbReference>
<keyword evidence="8" id="KW-1003">Cell membrane</keyword>
<dbReference type="GO" id="GO:0006520">
    <property type="term" value="P:amino acid metabolic process"/>
    <property type="evidence" value="ECO:0007669"/>
    <property type="project" value="InterPro"/>
</dbReference>
<keyword evidence="16 25" id="KW-0663">Pyridoxal phosphate</keyword>
<keyword evidence="10 26" id="KW-0812">Transmembrane</keyword>
<evidence type="ECO:0000256" key="26">
    <source>
        <dbReference type="SAM" id="Phobius"/>
    </source>
</evidence>
<evidence type="ECO:0000256" key="8">
    <source>
        <dbReference type="ARBA" id="ARBA00022475"/>
    </source>
</evidence>
<keyword evidence="22" id="KW-0456">Lyase</keyword>
<dbReference type="PROSITE" id="PS51013">
    <property type="entry name" value="PANNEXIN"/>
    <property type="match status" value="1"/>
</dbReference>
<evidence type="ECO:0000256" key="6">
    <source>
        <dbReference type="ARBA" id="ARBA00009533"/>
    </source>
</evidence>
<dbReference type="GO" id="GO:0016831">
    <property type="term" value="F:carboxy-lyase activity"/>
    <property type="evidence" value="ECO:0007669"/>
    <property type="project" value="UniProtKB-KW"/>
</dbReference>
<evidence type="ECO:0000256" key="16">
    <source>
        <dbReference type="ARBA" id="ARBA00022898"/>
    </source>
</evidence>
<evidence type="ECO:0000256" key="24">
    <source>
        <dbReference type="ARBA" id="ARBA00049360"/>
    </source>
</evidence>
<evidence type="ECO:0000256" key="4">
    <source>
        <dbReference type="ARBA" id="ARBA00004651"/>
    </source>
</evidence>
<evidence type="ECO:0000256" key="5">
    <source>
        <dbReference type="ARBA" id="ARBA00006752"/>
    </source>
</evidence>
<keyword evidence="23" id="KW-0407">Ion channel</keyword>
<evidence type="ECO:0000256" key="23">
    <source>
        <dbReference type="ARBA" id="ARBA00023303"/>
    </source>
</evidence>
<feature type="modified residue" description="N6-(pyridoxal phosphate)lysine" evidence="25">
    <location>
        <position position="424"/>
    </location>
</feature>
<dbReference type="GO" id="GO:0048646">
    <property type="term" value="P:anatomical structure formation involved in morphogenesis"/>
    <property type="evidence" value="ECO:0007669"/>
    <property type="project" value="UniProtKB-ARBA"/>
</dbReference>
<evidence type="ECO:0000256" key="12">
    <source>
        <dbReference type="ARBA" id="ARBA00022793"/>
    </source>
</evidence>
<evidence type="ECO:0000256" key="14">
    <source>
        <dbReference type="ARBA" id="ARBA00022840"/>
    </source>
</evidence>
<evidence type="ECO:0000256" key="18">
    <source>
        <dbReference type="ARBA" id="ARBA00022989"/>
    </source>
</evidence>
<keyword evidence="14" id="KW-0067">ATP-binding</keyword>
<keyword evidence="13" id="KW-0378">Hydrolase</keyword>
<proteinExistence type="evidence at transcript level"/>
<dbReference type="PROSITE" id="PS00432">
    <property type="entry name" value="ACTINS_2"/>
    <property type="match status" value="1"/>
</dbReference>
<feature type="transmembrane region" description="Helical" evidence="26">
    <location>
        <begin position="21"/>
        <end position="41"/>
    </location>
</feature>
<keyword evidence="21" id="KW-0206">Cytoskeleton</keyword>
<dbReference type="PRINTS" id="PR00800">
    <property type="entry name" value="YHDCRBOXLASE"/>
</dbReference>
<keyword evidence="12" id="KW-0210">Decarboxylase</keyword>
<evidence type="ECO:0000256" key="3">
    <source>
        <dbReference type="ARBA" id="ARBA00004610"/>
    </source>
</evidence>
<evidence type="ECO:0000256" key="17">
    <source>
        <dbReference type="ARBA" id="ARBA00022949"/>
    </source>
</evidence>
<accession>A0A8F6U9R9</accession>
<dbReference type="FunFam" id="3.90.640.10:FF:000047">
    <property type="entry name" value="Actin, alpha skeletal muscle"/>
    <property type="match status" value="1"/>
</dbReference>
<dbReference type="InterPro" id="IPR000990">
    <property type="entry name" value="Innexin"/>
</dbReference>
<reference evidence="27" key="1">
    <citation type="journal article" date="2021" name="Dev. Comp. Immunol.">
        <title>Cloning and characterization of tyrosine decarboxylase (TDC) from Litopenaeus vannamei, and its roles in biogenic amines synthesis, immune regulation, and resistance to Vibrio alginolyticus by RNA interference.</title>
        <authorList>
            <person name="Kuo H.W."/>
            <person name="Cheng W."/>
        </authorList>
    </citation>
    <scope>NUCLEOTIDE SEQUENCE</scope>
    <source>
        <tissue evidence="27">Brain</tissue>
    </source>
</reference>
<comment type="catalytic activity">
    <reaction evidence="24">
        <text>ATP + H2O = ADP + phosphate + H(+)</text>
        <dbReference type="Rhea" id="RHEA:13065"/>
        <dbReference type="ChEBI" id="CHEBI:15377"/>
        <dbReference type="ChEBI" id="CHEBI:15378"/>
        <dbReference type="ChEBI" id="CHEBI:30616"/>
        <dbReference type="ChEBI" id="CHEBI:43474"/>
        <dbReference type="ChEBI" id="CHEBI:456216"/>
    </reaction>
</comment>
<evidence type="ECO:0000256" key="15">
    <source>
        <dbReference type="ARBA" id="ARBA00022868"/>
    </source>
</evidence>
<evidence type="ECO:0000256" key="22">
    <source>
        <dbReference type="ARBA" id="ARBA00023239"/>
    </source>
</evidence>
<evidence type="ECO:0000256" key="2">
    <source>
        <dbReference type="ARBA" id="ARBA00004245"/>
    </source>
</evidence>
<evidence type="ECO:0000256" key="7">
    <source>
        <dbReference type="ARBA" id="ARBA00022448"/>
    </source>
</evidence>
<dbReference type="GO" id="GO:0016787">
    <property type="term" value="F:hydrolase activity"/>
    <property type="evidence" value="ECO:0007669"/>
    <property type="project" value="UniProtKB-KW"/>
</dbReference>
<keyword evidence="19" id="KW-0406">Ion transport</keyword>
<dbReference type="SUPFAM" id="SSF53067">
    <property type="entry name" value="Actin-like ATPase domain"/>
    <property type="match status" value="1"/>
</dbReference>
<keyword evidence="20 26" id="KW-0472">Membrane</keyword>
<sequence>MLKYVAAAKILKKHNAQVDNAVFHLHYRVTFVVFLISSALVTAREYIGNPIQCISKAVPGNVLNTFCFIMSTFSVPRHWDAPLGDGVAYPGVGSHDDEDEIKYHAYYQWVPFVLVLQAIMFYIPRYLWKNMEGGLFTTILAGLDKLTLDDSQRHKKHKILSQYMIKHLHMHMNWAIRFFLCEALCLVVVVWQHPRFHAYFPSGNSYPSILGDMLSDGIGCIGFSWAASPACTELETIVLDWIGKMVGLPEDFLSFTENSKGGGVIQGSASECVLVSLLAARAHKIRQLKKQHPFVEEGVLLSKMMAYCSKEAHSCVEKAAMMAFVKMRILEPDENQSLRGSTLQQVMEEDRAMGLIPFYVEATLGTTSCCSFDNLAEIGPVCEEYGAWLHVDGAYAGNSFICPELRGPMKGIEYASSFNFNPNKFMLTNFDCSLMWVKDRFRLTQALVVDPLYLQHSYSEKSIDYRHWGIPLSRRFRALKLWFVIRSFGVEGLQKYIREHCRLAKRFEAHVRKEPSFEVASPVGLGLVCFRLKGTNLINQKLLSSINASGRTTGIVLDSGDGVSHTVPIYEGYALPHAILRLDLAGRDLTDYLMKILTERGYTFTTTAEREIVRDIKEKLCYVALDFEQEMTTAASSSSLEKSYELPDGQVITIGNERFRCPEALFQPSFLGMESCGIHETTYNSIMKCDVDIRKDLYANTVLSGGTTMYPGIADRMQKEITALAPSTMKIKIIAPPERKYSVWIGGSILASLSTFQQMWISKQEYDESGPSIVHRKCF</sequence>
<keyword evidence="7" id="KW-0813">Transport</keyword>
<evidence type="ECO:0000256" key="1">
    <source>
        <dbReference type="ARBA" id="ARBA00001933"/>
    </source>
</evidence>
<evidence type="ECO:0000256" key="11">
    <source>
        <dbReference type="ARBA" id="ARBA00022741"/>
    </source>
</evidence>
<comment type="subcellular location">
    <subcellularLocation>
        <location evidence="3">Cell junction</location>
        <location evidence="3">Gap junction</location>
    </subcellularLocation>
    <subcellularLocation>
        <location evidence="4">Cell membrane</location>
        <topology evidence="4">Multi-pass membrane protein</topology>
    </subcellularLocation>
    <subcellularLocation>
        <location evidence="2">Cytoplasm</location>
        <location evidence="2">Cytoskeleton</location>
    </subcellularLocation>
</comment>
<dbReference type="FunFam" id="3.30.420.40:FF:000131">
    <property type="entry name" value="Actin, alpha skeletal muscle"/>
    <property type="match status" value="1"/>
</dbReference>